<dbReference type="EMBL" id="CACSII010000012">
    <property type="protein sequence ID" value="CAA0103259.1"/>
    <property type="molecule type" value="Genomic_DNA"/>
</dbReference>
<dbReference type="SUPFAM" id="SSF52833">
    <property type="entry name" value="Thioredoxin-like"/>
    <property type="match status" value="1"/>
</dbReference>
<evidence type="ECO:0000259" key="2">
    <source>
        <dbReference type="Pfam" id="PF00578"/>
    </source>
</evidence>
<dbReference type="GO" id="GO:0016209">
    <property type="term" value="F:antioxidant activity"/>
    <property type="evidence" value="ECO:0007669"/>
    <property type="project" value="InterPro"/>
</dbReference>
<evidence type="ECO:0000313" key="3">
    <source>
        <dbReference type="EMBL" id="CAA0103259.1"/>
    </source>
</evidence>
<evidence type="ECO:0000313" key="4">
    <source>
        <dbReference type="Proteomes" id="UP000434580"/>
    </source>
</evidence>
<dbReference type="Proteomes" id="UP000434580">
    <property type="component" value="Unassembled WGS sequence"/>
</dbReference>
<feature type="domain" description="Alkyl hydroperoxide reductase subunit C/ Thiol specific antioxidant" evidence="2">
    <location>
        <begin position="211"/>
        <end position="332"/>
    </location>
</feature>
<keyword evidence="1" id="KW-0732">Signal</keyword>
<dbReference type="AlphaFoldDB" id="A0A5S9PH82"/>
<dbReference type="GO" id="GO:0016491">
    <property type="term" value="F:oxidoreductase activity"/>
    <property type="evidence" value="ECO:0007669"/>
    <property type="project" value="InterPro"/>
</dbReference>
<dbReference type="InterPro" id="IPR036249">
    <property type="entry name" value="Thioredoxin-like_sf"/>
</dbReference>
<reference evidence="3 4" key="1">
    <citation type="submission" date="2019-11" db="EMBL/GenBank/DDBJ databases">
        <authorList>
            <person name="Holert J."/>
        </authorList>
    </citation>
    <scope>NUCLEOTIDE SEQUENCE [LARGE SCALE GENOMIC DNA]</scope>
    <source>
        <strain evidence="3">BC5_2</strain>
    </source>
</reference>
<organism evidence="3 4">
    <name type="scientific">BD1-7 clade bacterium</name>
    <dbReference type="NCBI Taxonomy" id="2029982"/>
    <lineage>
        <taxon>Bacteria</taxon>
        <taxon>Pseudomonadati</taxon>
        <taxon>Pseudomonadota</taxon>
        <taxon>Gammaproteobacteria</taxon>
        <taxon>Cellvibrionales</taxon>
        <taxon>Spongiibacteraceae</taxon>
        <taxon>BD1-7 clade</taxon>
    </lineage>
</organism>
<sequence>MMTRFHQIFAIAILIFGICNPAHTDDAVNVSPSPLTTLATFDGQPIRIPNNTLTHLIFQSIWDSYEGLGEEARVADLPDAFKAASQQVWVQLGINVTDEQLAAYQRSFPQMNPLMLDRGFQLMRSLGGWDMPWHVILNDDVVLFSGTGASLSALANEYLSSPLALTNWVKTLNQPVLQTEVNDSKTPPVVFSNPAATPRIPASHYTKPKSGDKAPALTAKTMTGNTINLRQRSRQKPLSIVFIDALCPMPHFPNCEKKLEQLNQAVANSTDREWIGIVSSYYIDESIARQFKQEFRFKLPLIFDQGNRIYQTFGVHASPYQIDIDRSGFIQQRGDVIH</sequence>
<dbReference type="Gene3D" id="3.40.30.10">
    <property type="entry name" value="Glutaredoxin"/>
    <property type="match status" value="1"/>
</dbReference>
<dbReference type="InterPro" id="IPR000866">
    <property type="entry name" value="AhpC/TSA"/>
</dbReference>
<name>A0A5S9PH82_9GAMM</name>
<feature type="chain" id="PRO_5030138029" description="Alkyl hydroperoxide reductase subunit C/ Thiol specific antioxidant domain-containing protein" evidence="1">
    <location>
        <begin position="25"/>
        <end position="338"/>
    </location>
</feature>
<protein>
    <recommendedName>
        <fullName evidence="2">Alkyl hydroperoxide reductase subunit C/ Thiol specific antioxidant domain-containing protein</fullName>
    </recommendedName>
</protein>
<dbReference type="OrthoDB" id="6119231at2"/>
<evidence type="ECO:0000256" key="1">
    <source>
        <dbReference type="SAM" id="SignalP"/>
    </source>
</evidence>
<proteinExistence type="predicted"/>
<gene>
    <name evidence="3" type="ORF">DPBNPPHM_00922</name>
</gene>
<accession>A0A5S9PH82</accession>
<feature type="signal peptide" evidence="1">
    <location>
        <begin position="1"/>
        <end position="24"/>
    </location>
</feature>
<dbReference type="Pfam" id="PF00578">
    <property type="entry name" value="AhpC-TSA"/>
    <property type="match status" value="1"/>
</dbReference>